<dbReference type="SMART" id="SM00220">
    <property type="entry name" value="S_TKc"/>
    <property type="match status" value="1"/>
</dbReference>
<reference evidence="10 11" key="1">
    <citation type="journal article" date="2008" name="Nature">
        <title>The Trichoplax genome and the nature of placozoans.</title>
        <authorList>
            <person name="Srivastava M."/>
            <person name="Begovic E."/>
            <person name="Chapman J."/>
            <person name="Putnam N.H."/>
            <person name="Hellsten U."/>
            <person name="Kawashima T."/>
            <person name="Kuo A."/>
            <person name="Mitros T."/>
            <person name="Salamov A."/>
            <person name="Carpenter M.L."/>
            <person name="Signorovitch A.Y."/>
            <person name="Moreno M.A."/>
            <person name="Kamm K."/>
            <person name="Grimwood J."/>
            <person name="Schmutz J."/>
            <person name="Shapiro H."/>
            <person name="Grigoriev I.V."/>
            <person name="Buss L.W."/>
            <person name="Schierwater B."/>
            <person name="Dellaporta S.L."/>
            <person name="Rokhsar D.S."/>
        </authorList>
    </citation>
    <scope>NUCLEOTIDE SEQUENCE [LARGE SCALE GENOMIC DNA]</scope>
    <source>
        <strain evidence="10 11">Grell-BS-1999</strain>
    </source>
</reference>
<keyword evidence="2" id="KW-0723">Serine/threonine-protein kinase</keyword>
<keyword evidence="3" id="KW-0808">Transferase</keyword>
<dbReference type="KEGG" id="tad:TRIADDRAFT_54919"/>
<dbReference type="GO" id="GO:0005737">
    <property type="term" value="C:cytoplasm"/>
    <property type="evidence" value="ECO:0000318"/>
    <property type="project" value="GO_Central"/>
</dbReference>
<dbReference type="Pfam" id="PF00069">
    <property type="entry name" value="Pkinase"/>
    <property type="match status" value="1"/>
</dbReference>
<evidence type="ECO:0000256" key="3">
    <source>
        <dbReference type="ARBA" id="ARBA00022679"/>
    </source>
</evidence>
<gene>
    <name evidence="10" type="ORF">TRIADDRAFT_54919</name>
</gene>
<dbReference type="PROSITE" id="PS50011">
    <property type="entry name" value="PROTEIN_KINASE_DOM"/>
    <property type="match status" value="1"/>
</dbReference>
<dbReference type="OMA" id="AMHQYKV"/>
<dbReference type="CTD" id="6751883"/>
<keyword evidence="5" id="KW-0418">Kinase</keyword>
<accession>B3RTD0</accession>
<protein>
    <recommendedName>
        <fullName evidence="1">non-specific serine/threonine protein kinase</fullName>
        <ecNumber evidence="1">2.7.11.1</ecNumber>
    </recommendedName>
</protein>
<evidence type="ECO:0000256" key="1">
    <source>
        <dbReference type="ARBA" id="ARBA00012513"/>
    </source>
</evidence>
<dbReference type="GO" id="GO:0004674">
    <property type="term" value="F:protein serine/threonine kinase activity"/>
    <property type="evidence" value="ECO:0000318"/>
    <property type="project" value="GO_Central"/>
</dbReference>
<dbReference type="InParanoid" id="B3RTD0"/>
<keyword evidence="4" id="KW-0547">Nucleotide-binding</keyword>
<comment type="catalytic activity">
    <reaction evidence="8">
        <text>L-seryl-[protein] + ATP = O-phospho-L-seryl-[protein] + ADP + H(+)</text>
        <dbReference type="Rhea" id="RHEA:17989"/>
        <dbReference type="Rhea" id="RHEA-COMP:9863"/>
        <dbReference type="Rhea" id="RHEA-COMP:11604"/>
        <dbReference type="ChEBI" id="CHEBI:15378"/>
        <dbReference type="ChEBI" id="CHEBI:29999"/>
        <dbReference type="ChEBI" id="CHEBI:30616"/>
        <dbReference type="ChEBI" id="CHEBI:83421"/>
        <dbReference type="ChEBI" id="CHEBI:456216"/>
        <dbReference type="EC" id="2.7.11.1"/>
    </reaction>
</comment>
<dbReference type="HOGENOM" id="CLU_000288_109_2_1"/>
<dbReference type="InterPro" id="IPR000719">
    <property type="entry name" value="Prot_kinase_dom"/>
</dbReference>
<dbReference type="PANTHER" id="PTHR45998:SF2">
    <property type="entry name" value="SERINE_THREONINE-PROTEIN KINASE 16"/>
    <property type="match status" value="1"/>
</dbReference>
<dbReference type="InterPro" id="IPR008271">
    <property type="entry name" value="Ser/Thr_kinase_AS"/>
</dbReference>
<feature type="domain" description="Protein kinase" evidence="9">
    <location>
        <begin position="1"/>
        <end position="276"/>
    </location>
</feature>
<keyword evidence="6" id="KW-0067">ATP-binding</keyword>
<evidence type="ECO:0000256" key="4">
    <source>
        <dbReference type="ARBA" id="ARBA00022741"/>
    </source>
</evidence>
<dbReference type="RefSeq" id="XP_002111200.1">
    <property type="nucleotide sequence ID" value="XM_002111164.1"/>
</dbReference>
<evidence type="ECO:0000256" key="5">
    <source>
        <dbReference type="ARBA" id="ARBA00022777"/>
    </source>
</evidence>
<dbReference type="SUPFAM" id="SSF56112">
    <property type="entry name" value="Protein kinase-like (PK-like)"/>
    <property type="match status" value="1"/>
</dbReference>
<dbReference type="PIRSF" id="PIRSF000654">
    <property type="entry name" value="Integrin-linked_kinase"/>
    <property type="match status" value="1"/>
</dbReference>
<dbReference type="GeneID" id="6751883"/>
<dbReference type="PhylomeDB" id="B3RTD0"/>
<name>B3RTD0_TRIAD</name>
<dbReference type="InterPro" id="IPR011009">
    <property type="entry name" value="Kinase-like_dom_sf"/>
</dbReference>
<evidence type="ECO:0000313" key="11">
    <source>
        <dbReference type="Proteomes" id="UP000009022"/>
    </source>
</evidence>
<sequence length="284" mass="31852">MAIGYSFVDLAVDVETGQKFALKRIKCHDKCAERAASKEIDFYKMFNHPNLISIIDSSVIRPMSVGKPVEILMLLPLLTGGNLYDIINKASTTKSYFSEDYIFRIFYDVCLAVQHLHKSRAIPYAHRDIKPGNILIDENDNPMLMDFGSMEAARIEIKTHMDAMKMEDTAAQKCTIAYRAPELFNISSDVCGIDEKIDVWSLGCLLYSMAFLQSPFEFQVNERGGSLSLAIVSGKYEIPPNPSYSDHLLNLIKFLLVVNPNDRPEINEVVEKLSEISALAANAV</sequence>
<evidence type="ECO:0000313" key="10">
    <source>
        <dbReference type="EMBL" id="EDV27204.1"/>
    </source>
</evidence>
<dbReference type="EC" id="2.7.11.1" evidence="1"/>
<proteinExistence type="predicted"/>
<dbReference type="OrthoDB" id="248923at2759"/>
<evidence type="ECO:0000256" key="6">
    <source>
        <dbReference type="ARBA" id="ARBA00022840"/>
    </source>
</evidence>
<evidence type="ECO:0000256" key="8">
    <source>
        <dbReference type="ARBA" id="ARBA00048679"/>
    </source>
</evidence>
<dbReference type="AlphaFoldDB" id="B3RTD0"/>
<dbReference type="FunFam" id="1.10.510.10:FF:001092">
    <property type="entry name" value="NAK/MPSK protein kinase"/>
    <property type="match status" value="1"/>
</dbReference>
<comment type="catalytic activity">
    <reaction evidence="7">
        <text>L-threonyl-[protein] + ATP = O-phospho-L-threonyl-[protein] + ADP + H(+)</text>
        <dbReference type="Rhea" id="RHEA:46608"/>
        <dbReference type="Rhea" id="RHEA-COMP:11060"/>
        <dbReference type="Rhea" id="RHEA-COMP:11605"/>
        <dbReference type="ChEBI" id="CHEBI:15378"/>
        <dbReference type="ChEBI" id="CHEBI:30013"/>
        <dbReference type="ChEBI" id="CHEBI:30616"/>
        <dbReference type="ChEBI" id="CHEBI:61977"/>
        <dbReference type="ChEBI" id="CHEBI:456216"/>
        <dbReference type="EC" id="2.7.11.1"/>
    </reaction>
</comment>
<organism evidence="10 11">
    <name type="scientific">Trichoplax adhaerens</name>
    <name type="common">Trichoplax reptans</name>
    <dbReference type="NCBI Taxonomy" id="10228"/>
    <lineage>
        <taxon>Eukaryota</taxon>
        <taxon>Metazoa</taxon>
        <taxon>Placozoa</taxon>
        <taxon>Uniplacotomia</taxon>
        <taxon>Trichoplacea</taxon>
        <taxon>Trichoplacidae</taxon>
        <taxon>Trichoplax</taxon>
    </lineage>
</organism>
<evidence type="ECO:0000259" key="9">
    <source>
        <dbReference type="PROSITE" id="PS50011"/>
    </source>
</evidence>
<dbReference type="GO" id="GO:0005524">
    <property type="term" value="F:ATP binding"/>
    <property type="evidence" value="ECO:0007669"/>
    <property type="project" value="UniProtKB-KW"/>
</dbReference>
<dbReference type="EMBL" id="DS985243">
    <property type="protein sequence ID" value="EDV27204.1"/>
    <property type="molecule type" value="Genomic_DNA"/>
</dbReference>
<evidence type="ECO:0000256" key="2">
    <source>
        <dbReference type="ARBA" id="ARBA00022527"/>
    </source>
</evidence>
<dbReference type="Proteomes" id="UP000009022">
    <property type="component" value="Unassembled WGS sequence"/>
</dbReference>
<dbReference type="Gene3D" id="1.10.510.10">
    <property type="entry name" value="Transferase(Phosphotransferase) domain 1"/>
    <property type="match status" value="1"/>
</dbReference>
<dbReference type="PANTHER" id="PTHR45998">
    <property type="entry name" value="SERINE/THREONINE-PROTEIN KINASE 16"/>
    <property type="match status" value="1"/>
</dbReference>
<keyword evidence="11" id="KW-1185">Reference proteome</keyword>
<dbReference type="FunCoup" id="B3RTD0">
    <property type="interactions" value="1809"/>
</dbReference>
<dbReference type="PROSITE" id="PS00108">
    <property type="entry name" value="PROTEIN_KINASE_ST"/>
    <property type="match status" value="1"/>
</dbReference>
<evidence type="ECO:0000256" key="7">
    <source>
        <dbReference type="ARBA" id="ARBA00047899"/>
    </source>
</evidence>
<dbReference type="InterPro" id="IPR052239">
    <property type="entry name" value="Ser/Thr-specific_kinases"/>
</dbReference>
<dbReference type="eggNOG" id="KOG2345">
    <property type="taxonomic scope" value="Eukaryota"/>
</dbReference>
<dbReference type="STRING" id="10228.B3RTD0"/>